<dbReference type="Proteomes" id="UP000805614">
    <property type="component" value="Unassembled WGS sequence"/>
</dbReference>
<keyword evidence="3" id="KW-1185">Reference proteome</keyword>
<reference evidence="2 3" key="1">
    <citation type="submission" date="2020-06" db="EMBL/GenBank/DDBJ databases">
        <title>Actinomadura xiongansis sp. nov., isolated from soil of Baiyangdian.</title>
        <authorList>
            <person name="Zhang X."/>
        </authorList>
    </citation>
    <scope>NUCLEOTIDE SEQUENCE [LARGE SCALE GENOMIC DNA]</scope>
    <source>
        <strain evidence="2 3">HBUM206468</strain>
    </source>
</reference>
<evidence type="ECO:0000313" key="2">
    <source>
        <dbReference type="EMBL" id="MBC6467887.1"/>
    </source>
</evidence>
<evidence type="ECO:0000313" key="3">
    <source>
        <dbReference type="Proteomes" id="UP000805614"/>
    </source>
</evidence>
<dbReference type="Pfam" id="PF02624">
    <property type="entry name" value="YcaO"/>
    <property type="match status" value="1"/>
</dbReference>
<dbReference type="InterPro" id="IPR003776">
    <property type="entry name" value="YcaO-like_dom"/>
</dbReference>
<comment type="caution">
    <text evidence="2">The sequence shown here is derived from an EMBL/GenBank/DDBJ whole genome shotgun (WGS) entry which is preliminary data.</text>
</comment>
<sequence>MTTEIREVVRPRMRTDMAFLETRDGVYVHGHGDSFVIRGAGAYRYLSALLPHLDGSTTLHDLVAPLPEAHAVSVRSLIATLASRGVITDAPERSAVLDSGISTRFAGQIALLEHHGDDGTGFLRAARARVLVICEDPAQAAALADSLTANGVGCAPAGSVRVATAGEVTTASLTGVDLLCLIAVDRPSPALFELAAGARGAGAAFVSLVRVGDRLILGPWQHRDGRGACLHSMMLRLSDNGIAGAADVWRTAVAGTAAAAPATALPGTAVSVAVSVAGFEVFKALTGAISSDIDGAVVIMDPDRLTIQTERVVQHPAAPHGSRTDAAIAEPDGADLSTVERAYLRFEHVVADTVGIIRRFDDDAISQIPAKVSALIAPSADPAPIVAFGSDVLLGARLAALEEASLRYAVNIHRRCEGLLAPAGPDAEVVEAERLPTWLGAVPPAGDTLVAASDLAGSAPLALPRGAVLAGPWDRRAARFEPDLAGLAAGSTPEAAASRALLGAAGAYTCTAVAHEEIPVRPVGDPSNVAGADPEQRKRLSMLMEALRRDGRSLTFYLALGVVPVAIVRVREGSGEHVTARAGHSWFAAVESALLAIAGAHQIAESPTGWTGPCAPAAPTLAGFAVSERLKDTSVLNETVEHDTVLARLHAAGMRAGKVDLTPPDLSGVTNVVRVLLFRAAGRSG</sequence>
<dbReference type="RefSeq" id="WP_187244893.1">
    <property type="nucleotide sequence ID" value="NZ_BAAAOK010000001.1"/>
</dbReference>
<gene>
    <name evidence="2" type="ORF">HKK74_20665</name>
</gene>
<evidence type="ECO:0000259" key="1">
    <source>
        <dbReference type="PROSITE" id="PS51664"/>
    </source>
</evidence>
<name>A0ABR7LSR8_9ACTN</name>
<dbReference type="Gene3D" id="3.40.50.720">
    <property type="entry name" value="NAD(P)-binding Rossmann-like Domain"/>
    <property type="match status" value="1"/>
</dbReference>
<organism evidence="2 3">
    <name type="scientific">Actinomadura alba</name>
    <dbReference type="NCBI Taxonomy" id="406431"/>
    <lineage>
        <taxon>Bacteria</taxon>
        <taxon>Bacillati</taxon>
        <taxon>Actinomycetota</taxon>
        <taxon>Actinomycetes</taxon>
        <taxon>Streptosporangiales</taxon>
        <taxon>Thermomonosporaceae</taxon>
        <taxon>Actinomadura</taxon>
    </lineage>
</organism>
<feature type="domain" description="YcaO" evidence="1">
    <location>
        <begin position="387"/>
        <end position="685"/>
    </location>
</feature>
<dbReference type="Gene3D" id="3.90.930.60">
    <property type="match status" value="1"/>
</dbReference>
<dbReference type="PROSITE" id="PS51664">
    <property type="entry name" value="YCAO"/>
    <property type="match status" value="1"/>
</dbReference>
<proteinExistence type="predicted"/>
<protein>
    <submittedName>
        <fullName evidence="2">YcaO-like family protein</fullName>
    </submittedName>
</protein>
<dbReference type="EMBL" id="JABVEC010000015">
    <property type="protein sequence ID" value="MBC6467887.1"/>
    <property type="molecule type" value="Genomic_DNA"/>
</dbReference>
<accession>A0ABR7LSR8</accession>